<reference evidence="8" key="1">
    <citation type="submission" date="2015-07" db="EMBL/GenBank/DDBJ databases">
        <title>Whole genome sequence of an Ensifer adhaerens strain isolated from a cave pool in the Wind Cave National Park.</title>
        <authorList>
            <person name="Eng W.W.H."/>
            <person name="Gan H.M."/>
            <person name="Barton H.A."/>
            <person name="Savka M.A."/>
        </authorList>
    </citation>
    <scope>NUCLEOTIDE SEQUENCE [LARGE SCALE GENOMIC DNA]</scope>
    <source>
        <strain evidence="8">SD006</strain>
    </source>
</reference>
<gene>
    <name evidence="7" type="ORF">AC244_10030</name>
</gene>
<comment type="caution">
    <text evidence="7">The sequence shown here is derived from an EMBL/GenBank/DDBJ whole genome shotgun (WGS) entry which is preliminary data.</text>
</comment>
<dbReference type="InterPro" id="IPR001188">
    <property type="entry name" value="Sperm_putr-bd"/>
</dbReference>
<evidence type="ECO:0000256" key="3">
    <source>
        <dbReference type="ARBA" id="ARBA00022729"/>
    </source>
</evidence>
<dbReference type="PRINTS" id="PR00909">
    <property type="entry name" value="SPERMDNBNDNG"/>
</dbReference>
<dbReference type="PIRSF" id="PIRSF019574">
    <property type="entry name" value="Periplasmic_polyamine_BP"/>
    <property type="match status" value="1"/>
</dbReference>
<proteinExistence type="inferred from homology"/>
<dbReference type="InterPro" id="IPR006059">
    <property type="entry name" value="SBP"/>
</dbReference>
<sequence length="368" mass="40076">MSGSCRSLMHSVAVASIALLYAHAGAKAEDKLFIYNFSDYFAEDTVSTFAKRTGVDPRVDFFDSLEVLETRLLAGGSGFDVAFPSATVGERLIQSGALKPIDASGLKNYKNLDKDLLKLVAEHDPGNQYLIPYMWLTTGIAYNPKLVEERVGAAPTNSLDMFFKPELAQKFQDCGIGIVDAPNEVIPIALNYLGLDPYSTKQEDLDKAKDLLLTLRPYIRHMQSGQLVADMASGQLCLAMMWSGDAGIAAARAEEANNGIAVSYSIPKEGTIISFDTMAIPGDAPDPEQALAFIDYVLEPKTVADISNHVFYANANAAATPLVDEAIRTDPNVYPPAEVRAKLFVDKSLPPRQARERTRVWTAFRAGN</sequence>
<keyword evidence="2 5" id="KW-0813">Transport</keyword>
<feature type="chain" id="PRO_5005581411" description="Putrescine-binding periplasmic protein" evidence="6">
    <location>
        <begin position="29"/>
        <end position="368"/>
    </location>
</feature>
<evidence type="ECO:0000313" key="7">
    <source>
        <dbReference type="EMBL" id="KOF20203.1"/>
    </source>
</evidence>
<dbReference type="GO" id="GO:0015846">
    <property type="term" value="P:polyamine transport"/>
    <property type="evidence" value="ECO:0007669"/>
    <property type="project" value="InterPro"/>
</dbReference>
<dbReference type="PATRIC" id="fig|106592.7.peg.4773"/>
<dbReference type="GO" id="GO:0042597">
    <property type="term" value="C:periplasmic space"/>
    <property type="evidence" value="ECO:0007669"/>
    <property type="project" value="UniProtKB-SubCell"/>
</dbReference>
<evidence type="ECO:0000256" key="2">
    <source>
        <dbReference type="ARBA" id="ARBA00022448"/>
    </source>
</evidence>
<dbReference type="AlphaFoldDB" id="A0A0L8C034"/>
<evidence type="ECO:0000256" key="1">
    <source>
        <dbReference type="ARBA" id="ARBA00004418"/>
    </source>
</evidence>
<dbReference type="CDD" id="cd13659">
    <property type="entry name" value="PBP2_PotF"/>
    <property type="match status" value="1"/>
</dbReference>
<comment type="subcellular location">
    <subcellularLocation>
        <location evidence="1 5">Periplasm</location>
    </subcellularLocation>
</comment>
<evidence type="ECO:0000256" key="6">
    <source>
        <dbReference type="SAM" id="SignalP"/>
    </source>
</evidence>
<dbReference type="Gene3D" id="3.40.190.10">
    <property type="entry name" value="Periplasmic binding protein-like II"/>
    <property type="match status" value="2"/>
</dbReference>
<keyword evidence="4 5" id="KW-0574">Periplasm</keyword>
<dbReference type="SUPFAM" id="SSF53850">
    <property type="entry name" value="Periplasmic binding protein-like II"/>
    <property type="match status" value="1"/>
</dbReference>
<evidence type="ECO:0000256" key="4">
    <source>
        <dbReference type="ARBA" id="ARBA00022764"/>
    </source>
</evidence>
<dbReference type="PANTHER" id="PTHR30222:SF18">
    <property type="entry name" value="BIFUNCTIONAL POLYHYDROXYBUTYRATE SYNTHASE _ ABC TRANSPORTER PERIPLASMIC BINDING PROTEIN-RELATED"/>
    <property type="match status" value="1"/>
</dbReference>
<comment type="function">
    <text evidence="5">Required for the activity of the bacterial periplasmic transport system of putrescine.</text>
</comment>
<dbReference type="Proteomes" id="UP000037425">
    <property type="component" value="Unassembled WGS sequence"/>
</dbReference>
<dbReference type="PANTHER" id="PTHR30222">
    <property type="entry name" value="SPERMIDINE/PUTRESCINE-BINDING PERIPLASMIC PROTEIN"/>
    <property type="match status" value="1"/>
</dbReference>
<organism evidence="7 8">
    <name type="scientific">Ensifer adhaerens</name>
    <name type="common">Sinorhizobium morelense</name>
    <dbReference type="NCBI Taxonomy" id="106592"/>
    <lineage>
        <taxon>Bacteria</taxon>
        <taxon>Pseudomonadati</taxon>
        <taxon>Pseudomonadota</taxon>
        <taxon>Alphaproteobacteria</taxon>
        <taxon>Hyphomicrobiales</taxon>
        <taxon>Rhizobiaceae</taxon>
        <taxon>Sinorhizobium/Ensifer group</taxon>
        <taxon>Ensifer</taxon>
    </lineage>
</organism>
<name>A0A0L8C034_ENSAD</name>
<dbReference type="GO" id="GO:0019808">
    <property type="term" value="F:polyamine binding"/>
    <property type="evidence" value="ECO:0007669"/>
    <property type="project" value="InterPro"/>
</dbReference>
<protein>
    <recommendedName>
        <fullName evidence="5">Putrescine-binding periplasmic protein</fullName>
    </recommendedName>
</protein>
<evidence type="ECO:0000256" key="5">
    <source>
        <dbReference type="PIRNR" id="PIRNR019574"/>
    </source>
</evidence>
<feature type="signal peptide" evidence="6">
    <location>
        <begin position="1"/>
        <end position="28"/>
    </location>
</feature>
<dbReference type="Pfam" id="PF13416">
    <property type="entry name" value="SBP_bac_8"/>
    <property type="match status" value="1"/>
</dbReference>
<comment type="similarity">
    <text evidence="5">Belongs to the bacterial solute-binding protein PotD/PotF family.</text>
</comment>
<accession>A0A0L8C034</accession>
<dbReference type="RefSeq" id="WP_063934094.1">
    <property type="nucleotide sequence ID" value="NZ_LGAP01000003.1"/>
</dbReference>
<dbReference type="EMBL" id="LGAP01000003">
    <property type="protein sequence ID" value="KOF20203.1"/>
    <property type="molecule type" value="Genomic_DNA"/>
</dbReference>
<evidence type="ECO:0000313" key="8">
    <source>
        <dbReference type="Proteomes" id="UP000037425"/>
    </source>
</evidence>
<keyword evidence="3 6" id="KW-0732">Signal</keyword>